<accession>A0A6P7GWQ7</accession>
<dbReference type="RefSeq" id="XP_028148250.1">
    <property type="nucleotide sequence ID" value="XM_028292449.1"/>
</dbReference>
<evidence type="ECO:0000313" key="2">
    <source>
        <dbReference type="RefSeq" id="XP_028148250.1"/>
    </source>
</evidence>
<feature type="signal peptide" evidence="1">
    <location>
        <begin position="1"/>
        <end position="19"/>
    </location>
</feature>
<keyword evidence="1" id="KW-0732">Signal</keyword>
<feature type="chain" id="PRO_5027589183" evidence="1">
    <location>
        <begin position="20"/>
        <end position="137"/>
    </location>
</feature>
<dbReference type="AlphaFoldDB" id="A0A6P7GWQ7"/>
<gene>
    <name evidence="2" type="primary">LOC114341641</name>
</gene>
<organism evidence="2">
    <name type="scientific">Diabrotica virgifera virgifera</name>
    <name type="common">western corn rootworm</name>
    <dbReference type="NCBI Taxonomy" id="50390"/>
    <lineage>
        <taxon>Eukaryota</taxon>
        <taxon>Metazoa</taxon>
        <taxon>Ecdysozoa</taxon>
        <taxon>Arthropoda</taxon>
        <taxon>Hexapoda</taxon>
        <taxon>Insecta</taxon>
        <taxon>Pterygota</taxon>
        <taxon>Neoptera</taxon>
        <taxon>Endopterygota</taxon>
        <taxon>Coleoptera</taxon>
        <taxon>Polyphaga</taxon>
        <taxon>Cucujiformia</taxon>
        <taxon>Chrysomeloidea</taxon>
        <taxon>Chrysomelidae</taxon>
        <taxon>Galerucinae</taxon>
        <taxon>Diabroticina</taxon>
        <taxon>Diabroticites</taxon>
        <taxon>Diabrotica</taxon>
    </lineage>
</organism>
<protein>
    <submittedName>
        <fullName evidence="2">Uncharacterized protein LOC114341641</fullName>
    </submittedName>
</protein>
<proteinExistence type="predicted"/>
<dbReference type="InParanoid" id="A0A6P7GWQ7"/>
<reference evidence="2" key="1">
    <citation type="submission" date="2025-08" db="UniProtKB">
        <authorList>
            <consortium name="RefSeq"/>
        </authorList>
    </citation>
    <scope>IDENTIFICATION</scope>
    <source>
        <tissue evidence="2">Whole insect</tissue>
    </source>
</reference>
<name>A0A6P7GWQ7_DIAVI</name>
<dbReference type="PROSITE" id="PS51257">
    <property type="entry name" value="PROKAR_LIPOPROTEIN"/>
    <property type="match status" value="1"/>
</dbReference>
<sequence length="137" mass="15167">MKSIVVVLLSLISLALVACDDSVSTSTDTPVISTEVPAPISTSLREDTVYVATSNVPDPVFQIDAVEVFKEAKALHPVDGIALLETFSDLFYAKHKVSGGWKVAEKYDYFYNPNINYVYIELMVNDANGERRVMIFN</sequence>
<evidence type="ECO:0000256" key="1">
    <source>
        <dbReference type="SAM" id="SignalP"/>
    </source>
</evidence>